<feature type="region of interest" description="Disordered" evidence="1">
    <location>
        <begin position="381"/>
        <end position="410"/>
    </location>
</feature>
<reference evidence="3 4" key="1">
    <citation type="submission" date="2020-12" db="EMBL/GenBank/DDBJ databases">
        <title>Identification and biosynthesis of polyene macrolides produced by Streptomyces alfalfae Men-myco-93-63.</title>
        <authorList>
            <person name="Liu D."/>
            <person name="Li Y."/>
            <person name="Liu L."/>
            <person name="Han X."/>
            <person name="Shen F."/>
        </authorList>
    </citation>
    <scope>NUCLEOTIDE SEQUENCE [LARGE SCALE GENOMIC DNA]</scope>
    <source>
        <strain evidence="3 4">Men-myco-93-63</strain>
    </source>
</reference>
<keyword evidence="2" id="KW-1133">Transmembrane helix</keyword>
<feature type="compositionally biased region" description="Gly residues" evidence="1">
    <location>
        <begin position="45"/>
        <end position="59"/>
    </location>
</feature>
<dbReference type="Proteomes" id="UP000596130">
    <property type="component" value="Chromosome"/>
</dbReference>
<evidence type="ECO:0000256" key="1">
    <source>
        <dbReference type="SAM" id="MobiDB-lite"/>
    </source>
</evidence>
<protein>
    <recommendedName>
        <fullName evidence="5">Large membrane protein</fullName>
    </recommendedName>
</protein>
<evidence type="ECO:0000256" key="2">
    <source>
        <dbReference type="SAM" id="Phobius"/>
    </source>
</evidence>
<dbReference type="RefSeq" id="WP_198502420.1">
    <property type="nucleotide sequence ID" value="NZ_CP065959.1"/>
</dbReference>
<sequence length="492" mass="49864">MSTEPSVHETADRGWRRSRLAVASVAATVLLVGGGGAYFAATASDGGGRGGGAPAGGEGDPPPLALDGYTDSGRESGGGPGIAPGEPDPNGATYEAAGELPEGPGSAPVYHARGEVTRAEVAHLAKALGVSGAPVLRDGVWKVTRDRDGSGPSLQVNKQAPGTWTYVGHGEGGTDNCPKGKPCSSGSTASDGELGDAVSERTAKDAAAPVLKALGQDDAKLDARQLMGAVRVVNADPKVGGLPTYGWSTGIQVGSDGEVVGGSGRLKAPVKGAEYPAIGAKETLDLLNSQGRGGGGKIAGCATPAPHADDSTKTEGGGTKQAPCVPSPTPPKPQPIEVSDATFGLATHFVGGKQTLVPSWLFEVRPRGADDSFTVTHPAVAPKHLTSPTRAGTPEPSGKPERGSGEGPADITSYTADGTSLTVHFWGGVCGEYSASASEDGDRVRVTVSEERQEKGKVCVMMAEELKETVTLDEPLGDRKVVDADGDTVRRR</sequence>
<gene>
    <name evidence="3" type="ORF">I8755_11170</name>
</gene>
<keyword evidence="2" id="KW-0472">Membrane</keyword>
<evidence type="ECO:0000313" key="4">
    <source>
        <dbReference type="Proteomes" id="UP000596130"/>
    </source>
</evidence>
<feature type="region of interest" description="Disordered" evidence="1">
    <location>
        <begin position="45"/>
        <end position="99"/>
    </location>
</feature>
<evidence type="ECO:0008006" key="5">
    <source>
        <dbReference type="Google" id="ProtNLM"/>
    </source>
</evidence>
<proteinExistence type="predicted"/>
<accession>A0A7T4PEV6</accession>
<feature type="transmembrane region" description="Helical" evidence="2">
    <location>
        <begin position="20"/>
        <end position="41"/>
    </location>
</feature>
<keyword evidence="2" id="KW-0812">Transmembrane</keyword>
<dbReference type="EMBL" id="CP065959">
    <property type="protein sequence ID" value="QQC88912.1"/>
    <property type="molecule type" value="Genomic_DNA"/>
</dbReference>
<feature type="region of interest" description="Disordered" evidence="1">
    <location>
        <begin position="291"/>
        <end position="338"/>
    </location>
</feature>
<feature type="compositionally biased region" description="Pro residues" evidence="1">
    <location>
        <begin position="325"/>
        <end position="334"/>
    </location>
</feature>
<name>A0A7T4PEV6_9ACTN</name>
<feature type="region of interest" description="Disordered" evidence="1">
    <location>
        <begin position="170"/>
        <end position="197"/>
    </location>
</feature>
<organism evidence="3 4">
    <name type="scientific">Streptomyces alfalfae</name>
    <dbReference type="NCBI Taxonomy" id="1642299"/>
    <lineage>
        <taxon>Bacteria</taxon>
        <taxon>Bacillati</taxon>
        <taxon>Actinomycetota</taxon>
        <taxon>Actinomycetes</taxon>
        <taxon>Kitasatosporales</taxon>
        <taxon>Streptomycetaceae</taxon>
        <taxon>Streptomyces</taxon>
    </lineage>
</organism>
<evidence type="ECO:0000313" key="3">
    <source>
        <dbReference type="EMBL" id="QQC88912.1"/>
    </source>
</evidence>
<dbReference type="AlphaFoldDB" id="A0A7T4PEV6"/>